<dbReference type="Gene3D" id="3.40.50.720">
    <property type="entry name" value="NAD(P)-binding Rossmann-like Domain"/>
    <property type="match status" value="1"/>
</dbReference>
<sequence>MHKIERPIIFSSSSSQVSNRFLGLVSQSCAVAYNMKRSVLKCPPELLLRQVSTKHCGQQRLGNELYLRSPPSTSILAGKICSSSAFQRRHFKAAFCTELGKPLSLGLKESSELCSGEVRIQVAAVGINFSDLLMVKGEYQVKLSPPFTPGGEMSGTILEVADDVHNFKPGMKVLGLCSAYGAFAEEVVTTCNAIWEMPSSMSFKEAAGFVCSYGTAMMGLSRRANLQHKENVLVTAAAGAAGLAAVDIASNVFGCNVFGAAGSDEKCSLVKSYGAKETINYRNESLRDKMKKICPQGANVIFDAVGGSAFKDSLRSIAWEGRLIVVGFASGEIPQIPANHLLVKNVSAVGLFWGAYSMANLDVFRWSVDECLKHYIKGQLKPHVCATYGFSKINQAFQFIQSRKSTGKVVVEIRD</sequence>
<feature type="domain" description="Enoyl reductase (ER)" evidence="1">
    <location>
        <begin position="100"/>
        <end position="411"/>
    </location>
</feature>
<dbReference type="PANTHER" id="PTHR43677:SF4">
    <property type="entry name" value="QUINONE OXIDOREDUCTASE-LIKE PROTEIN 2"/>
    <property type="match status" value="1"/>
</dbReference>
<dbReference type="EMBL" id="CAWYQH010000119">
    <property type="protein sequence ID" value="CAK8690410.1"/>
    <property type="molecule type" value="Genomic_DNA"/>
</dbReference>
<dbReference type="InterPro" id="IPR013154">
    <property type="entry name" value="ADH-like_N"/>
</dbReference>
<dbReference type="InterPro" id="IPR020843">
    <property type="entry name" value="ER"/>
</dbReference>
<evidence type="ECO:0000313" key="2">
    <source>
        <dbReference type="EMBL" id="CAK8690410.1"/>
    </source>
</evidence>
<dbReference type="Gene3D" id="3.90.180.10">
    <property type="entry name" value="Medium-chain alcohol dehydrogenases, catalytic domain"/>
    <property type="match status" value="1"/>
</dbReference>
<comment type="caution">
    <text evidence="2">The sequence shown here is derived from an EMBL/GenBank/DDBJ whole genome shotgun (WGS) entry which is preliminary data.</text>
</comment>
<dbReference type="PANTHER" id="PTHR43677">
    <property type="entry name" value="SHORT-CHAIN DEHYDROGENASE/REDUCTASE"/>
    <property type="match status" value="1"/>
</dbReference>
<dbReference type="CDD" id="cd08241">
    <property type="entry name" value="QOR1"/>
    <property type="match status" value="1"/>
</dbReference>
<reference evidence="2 3" key="1">
    <citation type="submission" date="2024-02" db="EMBL/GenBank/DDBJ databases">
        <authorList>
            <person name="Daric V."/>
            <person name="Darras S."/>
        </authorList>
    </citation>
    <scope>NUCLEOTIDE SEQUENCE [LARGE SCALE GENOMIC DNA]</scope>
</reference>
<dbReference type="SMART" id="SM00829">
    <property type="entry name" value="PKS_ER"/>
    <property type="match status" value="1"/>
</dbReference>
<dbReference type="Pfam" id="PF00107">
    <property type="entry name" value="ADH_zinc_N"/>
    <property type="match status" value="1"/>
</dbReference>
<keyword evidence="3" id="KW-1185">Reference proteome</keyword>
<dbReference type="InterPro" id="IPR051397">
    <property type="entry name" value="Zn-ADH-like_protein"/>
</dbReference>
<name>A0ABP0GF53_CLALP</name>
<evidence type="ECO:0000259" key="1">
    <source>
        <dbReference type="SMART" id="SM00829"/>
    </source>
</evidence>
<dbReference type="InterPro" id="IPR036291">
    <property type="entry name" value="NAD(P)-bd_dom_sf"/>
</dbReference>
<dbReference type="InterPro" id="IPR013149">
    <property type="entry name" value="ADH-like_C"/>
</dbReference>
<organism evidence="2 3">
    <name type="scientific">Clavelina lepadiformis</name>
    <name type="common">Light-bulb sea squirt</name>
    <name type="synonym">Ascidia lepadiformis</name>
    <dbReference type="NCBI Taxonomy" id="159417"/>
    <lineage>
        <taxon>Eukaryota</taxon>
        <taxon>Metazoa</taxon>
        <taxon>Chordata</taxon>
        <taxon>Tunicata</taxon>
        <taxon>Ascidiacea</taxon>
        <taxon>Aplousobranchia</taxon>
        <taxon>Clavelinidae</taxon>
        <taxon>Clavelina</taxon>
    </lineage>
</organism>
<dbReference type="Proteomes" id="UP001642483">
    <property type="component" value="Unassembled WGS sequence"/>
</dbReference>
<accession>A0ABP0GF53</accession>
<dbReference type="SUPFAM" id="SSF51735">
    <property type="entry name" value="NAD(P)-binding Rossmann-fold domains"/>
    <property type="match status" value="1"/>
</dbReference>
<dbReference type="InterPro" id="IPR011032">
    <property type="entry name" value="GroES-like_sf"/>
</dbReference>
<dbReference type="Pfam" id="PF08240">
    <property type="entry name" value="ADH_N"/>
    <property type="match status" value="1"/>
</dbReference>
<protein>
    <recommendedName>
        <fullName evidence="1">Enoyl reductase (ER) domain-containing protein</fullName>
    </recommendedName>
</protein>
<evidence type="ECO:0000313" key="3">
    <source>
        <dbReference type="Proteomes" id="UP001642483"/>
    </source>
</evidence>
<gene>
    <name evidence="2" type="ORF">CVLEPA_LOCUS23033</name>
</gene>
<proteinExistence type="predicted"/>
<dbReference type="SUPFAM" id="SSF50129">
    <property type="entry name" value="GroES-like"/>
    <property type="match status" value="1"/>
</dbReference>